<keyword evidence="1" id="KW-0560">Oxidoreductase</keyword>
<dbReference type="SUPFAM" id="SSF56436">
    <property type="entry name" value="C-type lectin-like"/>
    <property type="match status" value="1"/>
</dbReference>
<proteinExistence type="predicted"/>
<dbReference type="InterPro" id="IPR024775">
    <property type="entry name" value="DinB-like"/>
</dbReference>
<dbReference type="RefSeq" id="WP_098060690.1">
    <property type="nucleotide sequence ID" value="NZ_PDEP01000001.1"/>
</dbReference>
<dbReference type="Proteomes" id="UP000221024">
    <property type="component" value="Unassembled WGS sequence"/>
</dbReference>
<dbReference type="PANTHER" id="PTHR23150:SF36">
    <property type="entry name" value="HERCYNINE OXYGENASE"/>
    <property type="match status" value="1"/>
</dbReference>
<dbReference type="InterPro" id="IPR051043">
    <property type="entry name" value="Sulfatase_Mod_Factor_Kinase"/>
</dbReference>
<dbReference type="OrthoDB" id="9768004at2"/>
<dbReference type="EMBL" id="PDEP01000001">
    <property type="protein sequence ID" value="PEN09291.1"/>
    <property type="molecule type" value="Genomic_DNA"/>
</dbReference>
<feature type="domain" description="Sulfatase-modifying factor enzyme-like" evidence="4">
    <location>
        <begin position="198"/>
        <end position="440"/>
    </location>
</feature>
<keyword evidence="7" id="KW-1185">Reference proteome</keyword>
<protein>
    <recommendedName>
        <fullName evidence="8">Ergothioneine biosynthesis protein EgtB</fullName>
    </recommendedName>
</protein>
<evidence type="ECO:0008006" key="8">
    <source>
        <dbReference type="Google" id="ProtNLM"/>
    </source>
</evidence>
<dbReference type="SUPFAM" id="SSF109854">
    <property type="entry name" value="DinB/YfiT-like putative metalloenzymes"/>
    <property type="match status" value="1"/>
</dbReference>
<evidence type="ECO:0000256" key="2">
    <source>
        <dbReference type="ARBA" id="ARBA00023004"/>
    </source>
</evidence>
<dbReference type="AlphaFoldDB" id="A0A2H3NPU1"/>
<feature type="domain" description="DinB-like" evidence="5">
    <location>
        <begin position="26"/>
        <end position="161"/>
    </location>
</feature>
<dbReference type="NCBIfam" id="TIGR03440">
    <property type="entry name" value="egtB_TIGR03440"/>
    <property type="match status" value="1"/>
</dbReference>
<evidence type="ECO:0000259" key="5">
    <source>
        <dbReference type="Pfam" id="PF12867"/>
    </source>
</evidence>
<accession>A0A2H3NPU1</accession>
<organism evidence="6 7">
    <name type="scientific">Longimonas halophila</name>
    <dbReference type="NCBI Taxonomy" id="1469170"/>
    <lineage>
        <taxon>Bacteria</taxon>
        <taxon>Pseudomonadati</taxon>
        <taxon>Rhodothermota</taxon>
        <taxon>Rhodothermia</taxon>
        <taxon>Rhodothermales</taxon>
        <taxon>Salisaetaceae</taxon>
        <taxon>Longimonas</taxon>
    </lineage>
</organism>
<reference evidence="6 7" key="1">
    <citation type="submission" date="2017-10" db="EMBL/GenBank/DDBJ databases">
        <title>Draft genome of Longimonas halophila.</title>
        <authorList>
            <person name="Goh K.M."/>
            <person name="Shamsir M.S."/>
            <person name="Lim S.W."/>
        </authorList>
    </citation>
    <scope>NUCLEOTIDE SEQUENCE [LARGE SCALE GENOMIC DNA]</scope>
    <source>
        <strain evidence="6 7">KCTC 42399</strain>
    </source>
</reference>
<evidence type="ECO:0000256" key="1">
    <source>
        <dbReference type="ARBA" id="ARBA00023002"/>
    </source>
</evidence>
<keyword evidence="2" id="KW-0408">Iron</keyword>
<dbReference type="GO" id="GO:0052699">
    <property type="term" value="P:ergothioneine biosynthetic process"/>
    <property type="evidence" value="ECO:0007669"/>
    <property type="project" value="InterPro"/>
</dbReference>
<sequence>MSTAVSPTDSSARLRCTDRATLPSRFATVRAQTEQFCEPLHTEDFVVQTEEHVSPTKWHLAHTTWFFETFVLEPHLDGFEPLNEQYAYLFNSYYIQAGERHCRDRRGYISRPTVSEVFEYRAFVDEQVHTLLDQADAATMDTIAPLIELGIHHEQQHQELMVTDMKHVLSVNPLRPSYRDDLPEARPDKPMPLRWVGFDEGLYEIGYDGDGFHYDNETPRHRTYVQSFQLSNRLVTNREYMAFMDDDGYERPELWLSAGWSTVQEREWTEPYYWERHDDQWYVYTLGGLREVNPDEPVCHLSYFEANAFARWADARLPTEAEWEVAAEGLPVQGNFVEDDAYHPQALSADAPGHTPTHGNGPLHQMYGDVWEWTQSHYSPYPGYKPLPGAIGEYNGKFMCGQFVLRGGSCATSQTHIRPTYRNFFHPDEAWQFMGLRLARTPQ</sequence>
<dbReference type="InterPro" id="IPR016187">
    <property type="entry name" value="CTDL_fold"/>
</dbReference>
<name>A0A2H3NPU1_9BACT</name>
<dbReference type="InterPro" id="IPR005532">
    <property type="entry name" value="SUMF_dom"/>
</dbReference>
<dbReference type="InterPro" id="IPR034660">
    <property type="entry name" value="DinB/YfiT-like"/>
</dbReference>
<dbReference type="Pfam" id="PF12867">
    <property type="entry name" value="DinB_2"/>
    <property type="match status" value="1"/>
</dbReference>
<comment type="pathway">
    <text evidence="3">Amino-acid biosynthesis; ergothioneine biosynthesis.</text>
</comment>
<dbReference type="Pfam" id="PF03781">
    <property type="entry name" value="FGE-sulfatase"/>
    <property type="match status" value="1"/>
</dbReference>
<dbReference type="Gene3D" id="3.90.1580.10">
    <property type="entry name" value="paralog of FGE (formylglycine-generating enzyme)"/>
    <property type="match status" value="1"/>
</dbReference>
<dbReference type="InterPro" id="IPR042095">
    <property type="entry name" value="SUMF_sf"/>
</dbReference>
<dbReference type="InterPro" id="IPR017806">
    <property type="entry name" value="EgtB"/>
</dbReference>
<evidence type="ECO:0000313" key="7">
    <source>
        <dbReference type="Proteomes" id="UP000221024"/>
    </source>
</evidence>
<evidence type="ECO:0000259" key="4">
    <source>
        <dbReference type="Pfam" id="PF03781"/>
    </source>
</evidence>
<evidence type="ECO:0000256" key="3">
    <source>
        <dbReference type="ARBA" id="ARBA00037882"/>
    </source>
</evidence>
<comment type="caution">
    <text evidence="6">The sequence shown here is derived from an EMBL/GenBank/DDBJ whole genome shotgun (WGS) entry which is preliminary data.</text>
</comment>
<dbReference type="PANTHER" id="PTHR23150">
    <property type="entry name" value="SULFATASE MODIFYING FACTOR 1, 2"/>
    <property type="match status" value="1"/>
</dbReference>
<evidence type="ECO:0000313" key="6">
    <source>
        <dbReference type="EMBL" id="PEN09291.1"/>
    </source>
</evidence>
<gene>
    <name evidence="6" type="ORF">CRI93_00750</name>
</gene>